<evidence type="ECO:0000313" key="1">
    <source>
        <dbReference type="EMBL" id="RPD83752.1"/>
    </source>
</evidence>
<protein>
    <recommendedName>
        <fullName evidence="3">GAF domain-containing protein</fullName>
    </recommendedName>
</protein>
<dbReference type="RefSeq" id="WP_123804902.1">
    <property type="nucleotide sequence ID" value="NZ_RPFL01000046.1"/>
</dbReference>
<organism evidence="1 2">
    <name type="scientific">Neisseria weixii</name>
    <dbReference type="NCBI Taxonomy" id="1853276"/>
    <lineage>
        <taxon>Bacteria</taxon>
        <taxon>Pseudomonadati</taxon>
        <taxon>Pseudomonadota</taxon>
        <taxon>Betaproteobacteria</taxon>
        <taxon>Neisseriales</taxon>
        <taxon>Neisseriaceae</taxon>
        <taxon>Neisseria</taxon>
    </lineage>
</organism>
<gene>
    <name evidence="1" type="ORF">EGK74_11855</name>
</gene>
<reference evidence="1 2" key="1">
    <citation type="submission" date="2018-11" db="EMBL/GenBank/DDBJ databases">
        <title>Neisseria weixii sp. nov. isolated from the rectal contents of plateau pika (Ochotona cruzoniae).</title>
        <authorList>
            <person name="Zhang G."/>
        </authorList>
    </citation>
    <scope>NUCLEOTIDE SEQUENCE [LARGE SCALE GENOMIC DNA]</scope>
    <source>
        <strain evidence="1 2">10009</strain>
    </source>
</reference>
<name>A0A3N4MJB2_9NEIS</name>
<dbReference type="OrthoDB" id="8613057at2"/>
<evidence type="ECO:0008006" key="3">
    <source>
        <dbReference type="Google" id="ProtNLM"/>
    </source>
</evidence>
<dbReference type="AlphaFoldDB" id="A0A3N4MJB2"/>
<accession>A0A3N4MJB2</accession>
<evidence type="ECO:0000313" key="2">
    <source>
        <dbReference type="Proteomes" id="UP000272412"/>
    </source>
</evidence>
<sequence length="224" mass="24568">MPRLLIKDFLQIQGLKLSADDVYVAYTAAQAVINMGNAEVDRSVLWPEKNGFKLAEHIEPNVDNSALLKKIFMVLDSVYSRQTNIKSAAVYAHMPSETLTPKLVLLTQQGLGLEPHLDVNDDNSQIYLASRTAQSGWMNVANDIGYWLTLDEISGERNAAGKAQVSVPICTKSGAVLGVVHIEFNDKNQADDVALTEWTALALALGELMKVLLNVVEDEEAQDD</sequence>
<dbReference type="Proteomes" id="UP000272412">
    <property type="component" value="Unassembled WGS sequence"/>
</dbReference>
<proteinExistence type="predicted"/>
<keyword evidence="2" id="KW-1185">Reference proteome</keyword>
<comment type="caution">
    <text evidence="1">The sequence shown here is derived from an EMBL/GenBank/DDBJ whole genome shotgun (WGS) entry which is preliminary data.</text>
</comment>
<dbReference type="EMBL" id="RPFL01000046">
    <property type="protein sequence ID" value="RPD83752.1"/>
    <property type="molecule type" value="Genomic_DNA"/>
</dbReference>